<feature type="binding site" evidence="1">
    <location>
        <position position="474"/>
    </location>
    <ligand>
        <name>Mg(2+)</name>
        <dbReference type="ChEBI" id="CHEBI:18420"/>
        <label>1</label>
    </ligand>
</feature>
<dbReference type="Gene3D" id="1.10.4080.10">
    <property type="entry name" value="ADP-ribosylation/Crystallin J1"/>
    <property type="match status" value="1"/>
</dbReference>
<dbReference type="Pfam" id="PF03747">
    <property type="entry name" value="ADP_ribosyl_GH"/>
    <property type="match status" value="1"/>
</dbReference>
<keyword evidence="1" id="KW-0460">Magnesium</keyword>
<gene>
    <name evidence="2" type="ORF">FYC77_18335</name>
</gene>
<evidence type="ECO:0000313" key="3">
    <source>
        <dbReference type="Proteomes" id="UP000324104"/>
    </source>
</evidence>
<organism evidence="2 3">
    <name type="scientific">Natrialba swarupiae</name>
    <dbReference type="NCBI Taxonomy" id="2448032"/>
    <lineage>
        <taxon>Archaea</taxon>
        <taxon>Methanobacteriati</taxon>
        <taxon>Methanobacteriota</taxon>
        <taxon>Stenosarchaea group</taxon>
        <taxon>Halobacteria</taxon>
        <taxon>Halobacteriales</taxon>
        <taxon>Natrialbaceae</taxon>
        <taxon>Natrialba</taxon>
    </lineage>
</organism>
<comment type="cofactor">
    <cofactor evidence="1">
        <name>Mg(2+)</name>
        <dbReference type="ChEBI" id="CHEBI:18420"/>
    </cofactor>
    <text evidence="1">Binds 2 magnesium ions per subunit.</text>
</comment>
<dbReference type="GO" id="GO:0046872">
    <property type="term" value="F:metal ion binding"/>
    <property type="evidence" value="ECO:0007669"/>
    <property type="project" value="UniProtKB-KW"/>
</dbReference>
<dbReference type="SUPFAM" id="SSF101478">
    <property type="entry name" value="ADP-ribosylglycohydrolase"/>
    <property type="match status" value="1"/>
</dbReference>
<feature type="binding site" evidence="1">
    <location>
        <position position="476"/>
    </location>
    <ligand>
        <name>Mg(2+)</name>
        <dbReference type="ChEBI" id="CHEBI:18420"/>
        <label>1</label>
    </ligand>
</feature>
<dbReference type="InterPro" id="IPR005502">
    <property type="entry name" value="Ribosyl_crysJ1"/>
</dbReference>
<name>A0A5D5AFE6_9EURY</name>
<feature type="binding site" evidence="1">
    <location>
        <position position="477"/>
    </location>
    <ligand>
        <name>Mg(2+)</name>
        <dbReference type="ChEBI" id="CHEBI:18420"/>
        <label>1</label>
    </ligand>
</feature>
<evidence type="ECO:0000313" key="2">
    <source>
        <dbReference type="EMBL" id="TYT60528.1"/>
    </source>
</evidence>
<dbReference type="GO" id="GO:0016787">
    <property type="term" value="F:hydrolase activity"/>
    <property type="evidence" value="ECO:0007669"/>
    <property type="project" value="UniProtKB-KW"/>
</dbReference>
<keyword evidence="1" id="KW-0479">Metal-binding</keyword>
<evidence type="ECO:0000256" key="1">
    <source>
        <dbReference type="PIRSR" id="PIRSR605502-1"/>
    </source>
</evidence>
<comment type="caution">
    <text evidence="2">The sequence shown here is derived from an EMBL/GenBank/DDBJ whole genome shotgun (WGS) entry which is preliminary data.</text>
</comment>
<dbReference type="AlphaFoldDB" id="A0A5D5AFE6"/>
<keyword evidence="2" id="KW-0378">Hydrolase</keyword>
<accession>A0A5D5AFE6</accession>
<keyword evidence="3" id="KW-1185">Reference proteome</keyword>
<dbReference type="InterPro" id="IPR036705">
    <property type="entry name" value="Ribosyl_crysJ1_sf"/>
</dbReference>
<proteinExistence type="predicted"/>
<sequence length="535" mass="60533">MESRYGALSDLTYDRVRIQPRVLRPWRTLSRAFQLCRGNTDVSSRRVPTENPGSTHLYYPTIESLNRMAAEYDPGMIEVDIEDALPSPLFIAPTKRVVQYEHRQCRDEGKDISRLEERFEALLEAESVSQAELHDLLDDARELPVRSDYEYEEPSGLEEIRALRPNGPRQLEEGFDDLDDPYDVVYGGWLGAIAGCFLGKPVQGWSRDKIHKYLEASNQYPLEGYIRSRESLDEEYDIYNTVESSDASDSLFVNDVPYMPVDDDIDYIAVGLGILNERGFEFEPMDVANYWLQNLPAFNTYTAERMAYRNLMNLVTPPDSASLRNPYREHVGALIRADMWAYVALGDPEQAAAYAWRDASISHVKNGIYGEMFAAAMMAAAPFESDARRLLEIGLSEIPADCRLADAVTDVIEWWEADVEYEVAVERVHERWDESDQFDWVHTISNAEVFTIGLLWGEGDFGESLCLAVQAGFDTDSHGATLGSVLGLLHGADALPENWVEPLNDTVETSLVSYQRQRISDLAEETVDLAREASE</sequence>
<dbReference type="EMBL" id="VTAW01000038">
    <property type="protein sequence ID" value="TYT60528.1"/>
    <property type="molecule type" value="Genomic_DNA"/>
</dbReference>
<protein>
    <submittedName>
        <fullName evidence="2">ADP-ribosylglycohydrolase family protein</fullName>
    </submittedName>
</protein>
<reference evidence="2 3" key="1">
    <citation type="submission" date="2019-08" db="EMBL/GenBank/DDBJ databases">
        <title>Archaea genome.</title>
        <authorList>
            <person name="Kajale S."/>
            <person name="Shouche Y."/>
            <person name="Deshpande N."/>
            <person name="Sharma A."/>
        </authorList>
    </citation>
    <scope>NUCLEOTIDE SEQUENCE [LARGE SCALE GENOMIC DNA]</scope>
    <source>
        <strain evidence="2 3">ESP3B_9</strain>
    </source>
</reference>
<dbReference type="Proteomes" id="UP000324104">
    <property type="component" value="Unassembled WGS sequence"/>
</dbReference>